<comment type="caution">
    <text evidence="2">The sequence shown here is derived from an EMBL/GenBank/DDBJ whole genome shotgun (WGS) entry which is preliminary data.</text>
</comment>
<dbReference type="STRING" id="1194083.BN12_30017"/>
<dbReference type="InterPro" id="IPR006311">
    <property type="entry name" value="TAT_signal"/>
</dbReference>
<evidence type="ECO:0000313" key="2">
    <source>
        <dbReference type="EMBL" id="CCH78491.1"/>
    </source>
</evidence>
<dbReference type="OrthoDB" id="1936983at2"/>
<evidence type="ECO:0000256" key="1">
    <source>
        <dbReference type="SAM" id="SignalP"/>
    </source>
</evidence>
<organism evidence="2 3">
    <name type="scientific">Nostocoides japonicum T1-X7</name>
    <dbReference type="NCBI Taxonomy" id="1194083"/>
    <lineage>
        <taxon>Bacteria</taxon>
        <taxon>Bacillati</taxon>
        <taxon>Actinomycetota</taxon>
        <taxon>Actinomycetes</taxon>
        <taxon>Micrococcales</taxon>
        <taxon>Intrasporangiaceae</taxon>
        <taxon>Nostocoides</taxon>
    </lineage>
</organism>
<accession>A0A077LXR6</accession>
<sequence>MAQLSRRTLLQGSAVAAGLTATMAAGPAQASPSASVPRHVTGLRPRRGRLADTRTLQSWVDYLADLGPRYTGTGPHARFIDDLAVAYRSLGFEIDRRPQTFQRWTARRYDLTIRTPGGGVVPVRPSFYYPYSGQTPSRGIHAGLVYAGTGRPADLAGVSVRGKVAVIDAPWADIVLDDLVDTWFGFAPGVDPTQMYNRAATDPLVRDTVGVLLGLKAAGAVGCIKIMPMARADAYGQYDPFDGLSRDIPAICVDAAQGDHLRAVARRGGSTAHLVLDAEIAPSTRTDGLLAMLPGARADDDVVVVNTHTDGPNVVEENGPLGMLSIGQRLAAVPRKQRPVSFAFYFATGHFAQTQLMRSGAYLTDYPDLAARTKAGVTVEHLGARGWADDGVTYRPTGDDEPSSVYCSNRAVAIIARAAIRRNRLTLCSPSKGPFYGEGVALDAAGIPMMSYLPGPTYLVAEARDRHVDLGWCDVNRMHTEIDTLHHMIHTAAATSRAALAR</sequence>
<dbReference type="InterPro" id="IPR046450">
    <property type="entry name" value="PA_dom_sf"/>
</dbReference>
<protein>
    <recommendedName>
        <fullName evidence="4">PA domain-containing protein</fullName>
    </recommendedName>
</protein>
<dbReference type="EMBL" id="CAJB01000223">
    <property type="protein sequence ID" value="CCH78491.1"/>
    <property type="molecule type" value="Genomic_DNA"/>
</dbReference>
<dbReference type="SUPFAM" id="SSF52025">
    <property type="entry name" value="PA domain"/>
    <property type="match status" value="1"/>
</dbReference>
<evidence type="ECO:0008006" key="4">
    <source>
        <dbReference type="Google" id="ProtNLM"/>
    </source>
</evidence>
<reference evidence="2 3" key="1">
    <citation type="journal article" date="2013" name="ISME J.">
        <title>A metabolic model for members of the genus Tetrasphaera involved in enhanced biological phosphorus removal.</title>
        <authorList>
            <person name="Kristiansen R."/>
            <person name="Nguyen H.T.T."/>
            <person name="Saunders A.M."/>
            <person name="Nielsen J.L."/>
            <person name="Wimmer R."/>
            <person name="Le V.Q."/>
            <person name="McIlroy S.J."/>
            <person name="Petrovski S."/>
            <person name="Seviour R.J."/>
            <person name="Calteau A."/>
            <person name="Nielsen K.L."/>
            <person name="Nielsen P.H."/>
        </authorList>
    </citation>
    <scope>NUCLEOTIDE SEQUENCE [LARGE SCALE GENOMIC DNA]</scope>
    <source>
        <strain evidence="2 3">T1-X7</strain>
    </source>
</reference>
<gene>
    <name evidence="2" type="ORF">BN12_30017</name>
</gene>
<dbReference type="SUPFAM" id="SSF53187">
    <property type="entry name" value="Zn-dependent exopeptidases"/>
    <property type="match status" value="1"/>
</dbReference>
<feature type="chain" id="PRO_5001720825" description="PA domain-containing protein" evidence="1">
    <location>
        <begin position="31"/>
        <end position="502"/>
    </location>
</feature>
<dbReference type="Gene3D" id="3.50.30.30">
    <property type="match status" value="1"/>
</dbReference>
<evidence type="ECO:0000313" key="3">
    <source>
        <dbReference type="Proteomes" id="UP000035721"/>
    </source>
</evidence>
<dbReference type="Proteomes" id="UP000035721">
    <property type="component" value="Unassembled WGS sequence"/>
</dbReference>
<keyword evidence="1" id="KW-0732">Signal</keyword>
<dbReference type="PROSITE" id="PS51318">
    <property type="entry name" value="TAT"/>
    <property type="match status" value="1"/>
</dbReference>
<keyword evidence="3" id="KW-1185">Reference proteome</keyword>
<feature type="signal peptide" evidence="1">
    <location>
        <begin position="1"/>
        <end position="30"/>
    </location>
</feature>
<dbReference type="AlphaFoldDB" id="A0A077LXR6"/>
<dbReference type="Gene3D" id="3.40.630.10">
    <property type="entry name" value="Zn peptidases"/>
    <property type="match status" value="1"/>
</dbReference>
<proteinExistence type="predicted"/>
<name>A0A077LXR6_9MICO</name>
<dbReference type="RefSeq" id="WP_048549625.1">
    <property type="nucleotide sequence ID" value="NZ_HF570958.1"/>
</dbReference>